<name>A0A3S3MQQ6_9MAGN</name>
<dbReference type="Gene3D" id="2.160.20.10">
    <property type="entry name" value="Single-stranded right-handed beta-helix, Pectin lyase-like"/>
    <property type="match status" value="1"/>
</dbReference>
<evidence type="ECO:0000313" key="11">
    <source>
        <dbReference type="EMBL" id="RWR84371.1"/>
    </source>
</evidence>
<dbReference type="GO" id="GO:0004650">
    <property type="term" value="F:polygalacturonase activity"/>
    <property type="evidence" value="ECO:0007669"/>
    <property type="project" value="InterPro"/>
</dbReference>
<keyword evidence="4" id="KW-0964">Secreted</keyword>
<evidence type="ECO:0000256" key="3">
    <source>
        <dbReference type="ARBA" id="ARBA00022512"/>
    </source>
</evidence>
<dbReference type="EMBL" id="QPKB01000005">
    <property type="protein sequence ID" value="RWR84371.1"/>
    <property type="molecule type" value="Genomic_DNA"/>
</dbReference>
<dbReference type="InterPro" id="IPR006626">
    <property type="entry name" value="PbH1"/>
</dbReference>
<evidence type="ECO:0000256" key="4">
    <source>
        <dbReference type="ARBA" id="ARBA00022525"/>
    </source>
</evidence>
<evidence type="ECO:0000256" key="8">
    <source>
        <dbReference type="PROSITE-ProRule" id="PRU10052"/>
    </source>
</evidence>
<dbReference type="GO" id="GO:0071555">
    <property type="term" value="P:cell wall organization"/>
    <property type="evidence" value="ECO:0007669"/>
    <property type="project" value="UniProtKB-KW"/>
</dbReference>
<comment type="subcellular location">
    <subcellularLocation>
        <location evidence="1">Secreted</location>
        <location evidence="1">Cell wall</location>
    </subcellularLocation>
</comment>
<evidence type="ECO:0000256" key="6">
    <source>
        <dbReference type="ARBA" id="ARBA00023295"/>
    </source>
</evidence>
<dbReference type="Proteomes" id="UP000283530">
    <property type="component" value="Unassembled WGS sequence"/>
</dbReference>
<dbReference type="GO" id="GO:0005975">
    <property type="term" value="P:carbohydrate metabolic process"/>
    <property type="evidence" value="ECO:0007669"/>
    <property type="project" value="InterPro"/>
</dbReference>
<keyword evidence="6 9" id="KW-0326">Glycosidase</keyword>
<dbReference type="SUPFAM" id="SSF51126">
    <property type="entry name" value="Pectin lyase-like"/>
    <property type="match status" value="1"/>
</dbReference>
<dbReference type="FunFam" id="2.160.20.10:FF:000004">
    <property type="entry name" value="Pectin lyase-like superfamily protein"/>
    <property type="match status" value="1"/>
</dbReference>
<dbReference type="PROSITE" id="PS00502">
    <property type="entry name" value="POLYGALACTURONASE"/>
    <property type="match status" value="1"/>
</dbReference>
<comment type="caution">
    <text evidence="11">The sequence shown here is derived from an EMBL/GenBank/DDBJ whole genome shotgun (WGS) entry which is preliminary data.</text>
</comment>
<dbReference type="PANTHER" id="PTHR31375">
    <property type="match status" value="1"/>
</dbReference>
<dbReference type="SMART" id="SM00710">
    <property type="entry name" value="PbH1"/>
    <property type="match status" value="7"/>
</dbReference>
<proteinExistence type="inferred from homology"/>
<accession>A0A3S3MQQ6</accession>
<evidence type="ECO:0000313" key="12">
    <source>
        <dbReference type="Proteomes" id="UP000283530"/>
    </source>
</evidence>
<protein>
    <submittedName>
        <fullName evidence="11">Exopolygalacturonase-like protein</fullName>
    </submittedName>
</protein>
<evidence type="ECO:0000256" key="1">
    <source>
        <dbReference type="ARBA" id="ARBA00004191"/>
    </source>
</evidence>
<sequence length="394" mass="42898">MMNLFFLCFIYIIGGALCGDFNVMDYGAKPYGKNDNAKAFMDTWKAACDSGESATIQIPKGNYWMGPANFTGPCKNVSSIEMKLEARGHLKAETDLNKYPTGDWIFFGWIDGLTIIGSGTFDGQGDAIWHLNDCAKNQNCKLLPTSLKFNNMSNTIIDGIISVDSKNVNFGIIHSQNFKARNLKIHAPKDSPNTDGIHVERCLDVTIENARIMTGGDCIAIGQGVSNIHISGIACGPGHGISVGSLGKYPEEKDVKDIVVRDSIISGTLNGLRIKTWADSPSKSAVFNITYENIIMNSVYNPIIIDQLYCPHGTCPDESSPSKVKISDITFNDIRGTSASDVAVTLRCSKMFPCTNIKLNDIDIDNNKAKRPAKSNCMNIKPSYSGIQGPLPCK</sequence>
<keyword evidence="12" id="KW-1185">Reference proteome</keyword>
<dbReference type="STRING" id="337451.A0A3S3MQQ6"/>
<keyword evidence="3" id="KW-0134">Cell wall</keyword>
<evidence type="ECO:0000256" key="9">
    <source>
        <dbReference type="RuleBase" id="RU361169"/>
    </source>
</evidence>
<dbReference type="InterPro" id="IPR012334">
    <property type="entry name" value="Pectin_lyas_fold"/>
</dbReference>
<evidence type="ECO:0000256" key="5">
    <source>
        <dbReference type="ARBA" id="ARBA00022801"/>
    </source>
</evidence>
<feature type="active site" evidence="8">
    <location>
        <position position="239"/>
    </location>
</feature>
<dbReference type="InterPro" id="IPR011050">
    <property type="entry name" value="Pectin_lyase_fold/virulence"/>
</dbReference>
<gene>
    <name evidence="11" type="ORF">CKAN_01318000</name>
</gene>
<keyword evidence="7" id="KW-0961">Cell wall biogenesis/degradation</keyword>
<feature type="signal peptide" evidence="10">
    <location>
        <begin position="1"/>
        <end position="18"/>
    </location>
</feature>
<organism evidence="11 12">
    <name type="scientific">Cinnamomum micranthum f. kanehirae</name>
    <dbReference type="NCBI Taxonomy" id="337451"/>
    <lineage>
        <taxon>Eukaryota</taxon>
        <taxon>Viridiplantae</taxon>
        <taxon>Streptophyta</taxon>
        <taxon>Embryophyta</taxon>
        <taxon>Tracheophyta</taxon>
        <taxon>Spermatophyta</taxon>
        <taxon>Magnoliopsida</taxon>
        <taxon>Magnoliidae</taxon>
        <taxon>Laurales</taxon>
        <taxon>Lauraceae</taxon>
        <taxon>Cinnamomum</taxon>
    </lineage>
</organism>
<keyword evidence="5 9" id="KW-0378">Hydrolase</keyword>
<comment type="similarity">
    <text evidence="2 9">Belongs to the glycosyl hydrolase 28 family.</text>
</comment>
<evidence type="ECO:0000256" key="10">
    <source>
        <dbReference type="SAM" id="SignalP"/>
    </source>
</evidence>
<evidence type="ECO:0000256" key="2">
    <source>
        <dbReference type="ARBA" id="ARBA00008834"/>
    </source>
</evidence>
<reference evidence="11 12" key="1">
    <citation type="journal article" date="2019" name="Nat. Plants">
        <title>Stout camphor tree genome fills gaps in understanding of flowering plant genome evolution.</title>
        <authorList>
            <person name="Chaw S.M."/>
            <person name="Liu Y.C."/>
            <person name="Wu Y.W."/>
            <person name="Wang H.Y."/>
            <person name="Lin C.I."/>
            <person name="Wu C.S."/>
            <person name="Ke H.M."/>
            <person name="Chang L.Y."/>
            <person name="Hsu C.Y."/>
            <person name="Yang H.T."/>
            <person name="Sudianto E."/>
            <person name="Hsu M.H."/>
            <person name="Wu K.P."/>
            <person name="Wang L.N."/>
            <person name="Leebens-Mack J.H."/>
            <person name="Tsai I.J."/>
        </authorList>
    </citation>
    <scope>NUCLEOTIDE SEQUENCE [LARGE SCALE GENOMIC DNA]</scope>
    <source>
        <strain evidence="12">cv. Chaw 1501</strain>
        <tissue evidence="11">Young leaves</tissue>
    </source>
</reference>
<dbReference type="OrthoDB" id="187139at2759"/>
<feature type="chain" id="PRO_5018575531" evidence="10">
    <location>
        <begin position="19"/>
        <end position="394"/>
    </location>
</feature>
<dbReference type="Pfam" id="PF00295">
    <property type="entry name" value="Glyco_hydro_28"/>
    <property type="match status" value="1"/>
</dbReference>
<dbReference type="InterPro" id="IPR000743">
    <property type="entry name" value="Glyco_hydro_28"/>
</dbReference>
<dbReference type="AlphaFoldDB" id="A0A3S3MQQ6"/>
<keyword evidence="10" id="KW-0732">Signal</keyword>
<evidence type="ECO:0000256" key="7">
    <source>
        <dbReference type="ARBA" id="ARBA00023316"/>
    </source>
</evidence>